<organism evidence="1">
    <name type="scientific">marine metagenome</name>
    <dbReference type="NCBI Taxonomy" id="408172"/>
    <lineage>
        <taxon>unclassified sequences</taxon>
        <taxon>metagenomes</taxon>
        <taxon>ecological metagenomes</taxon>
    </lineage>
</organism>
<name>A0A382X2T8_9ZZZZ</name>
<dbReference type="EMBL" id="UINC01164592">
    <property type="protein sequence ID" value="SVD65527.1"/>
    <property type="molecule type" value="Genomic_DNA"/>
</dbReference>
<feature type="non-terminal residue" evidence="1">
    <location>
        <position position="1"/>
    </location>
</feature>
<gene>
    <name evidence="1" type="ORF">METZ01_LOCUS418381</name>
</gene>
<protein>
    <submittedName>
        <fullName evidence="1">Uncharacterized protein</fullName>
    </submittedName>
</protein>
<dbReference type="AlphaFoldDB" id="A0A382X2T8"/>
<sequence length="25" mass="3229">RFFITSKCWWFEYATPRIDYFKPLL</sequence>
<feature type="non-terminal residue" evidence="1">
    <location>
        <position position="25"/>
    </location>
</feature>
<reference evidence="1" key="1">
    <citation type="submission" date="2018-05" db="EMBL/GenBank/DDBJ databases">
        <authorList>
            <person name="Lanie J.A."/>
            <person name="Ng W.-L."/>
            <person name="Kazmierczak K.M."/>
            <person name="Andrzejewski T.M."/>
            <person name="Davidsen T.M."/>
            <person name="Wayne K.J."/>
            <person name="Tettelin H."/>
            <person name="Glass J.I."/>
            <person name="Rusch D."/>
            <person name="Podicherti R."/>
            <person name="Tsui H.-C.T."/>
            <person name="Winkler M.E."/>
        </authorList>
    </citation>
    <scope>NUCLEOTIDE SEQUENCE</scope>
</reference>
<proteinExistence type="predicted"/>
<evidence type="ECO:0000313" key="1">
    <source>
        <dbReference type="EMBL" id="SVD65527.1"/>
    </source>
</evidence>
<accession>A0A382X2T8</accession>